<organism evidence="2">
    <name type="scientific">uncultured Caudovirales phage</name>
    <dbReference type="NCBI Taxonomy" id="2100421"/>
    <lineage>
        <taxon>Viruses</taxon>
        <taxon>Duplodnaviria</taxon>
        <taxon>Heunggongvirae</taxon>
        <taxon>Uroviricota</taxon>
        <taxon>Caudoviricetes</taxon>
        <taxon>Peduoviridae</taxon>
        <taxon>Maltschvirus</taxon>
        <taxon>Maltschvirus maltsch</taxon>
    </lineage>
</organism>
<dbReference type="EMBL" id="LR797368">
    <property type="protein sequence ID" value="CAB4210402.1"/>
    <property type="molecule type" value="Genomic_DNA"/>
</dbReference>
<accession>A0A6J5S9N4</accession>
<dbReference type="EMBL" id="LR798370">
    <property type="protein sequence ID" value="CAB5227221.1"/>
    <property type="molecule type" value="Genomic_DNA"/>
</dbReference>
<proteinExistence type="predicted"/>
<reference evidence="2" key="1">
    <citation type="submission" date="2020-05" db="EMBL/GenBank/DDBJ databases">
        <authorList>
            <person name="Chiriac C."/>
            <person name="Salcher M."/>
            <person name="Ghai R."/>
            <person name="Kavagutti S V."/>
        </authorList>
    </citation>
    <scope>NUCLEOTIDE SEQUENCE</scope>
</reference>
<protein>
    <submittedName>
        <fullName evidence="2">Uncharacterized protein</fullName>
    </submittedName>
</protein>
<sequence length="160" mass="18268">MSLKTQLEERGVKLPELAKELNEAYANLYTCLQQEDQGQESRHKSVQDRLAKIREWLEHSETADERIEAAAATVSDADRLTRRVAKWPVQAGWTVELEFDGLKCGDVITRRVEGRPIRWRILRRVTAPTGVWIDVYGGAGDNKTGDRRIRSFHPETLGLL</sequence>
<evidence type="ECO:0000313" key="3">
    <source>
        <dbReference type="EMBL" id="CAB5227221.1"/>
    </source>
</evidence>
<evidence type="ECO:0000313" key="1">
    <source>
        <dbReference type="EMBL" id="CAB4197993.1"/>
    </source>
</evidence>
<dbReference type="EMBL" id="LR797265">
    <property type="protein sequence ID" value="CAB4197993.1"/>
    <property type="molecule type" value="Genomic_DNA"/>
</dbReference>
<gene>
    <name evidence="1" type="ORF">UFOVP1306_44</name>
    <name evidence="2" type="ORF">UFOVP1422_46</name>
    <name evidence="3" type="ORF">UFOVP1519_20</name>
</gene>
<evidence type="ECO:0000313" key="2">
    <source>
        <dbReference type="EMBL" id="CAB4210402.1"/>
    </source>
</evidence>
<name>A0A6J5S9N4_9CAUD</name>